<protein>
    <submittedName>
        <fullName evidence="2">SprT-like domain-containing protein</fullName>
    </submittedName>
</protein>
<name>A0ABV7J501_9GAMM</name>
<sequence>MEPTSELYESLQIAYEHFNKKLFDSKLVKVIFTVQRKKGVMGYFAPERWGSLTGKKCHEIAINPSYLANARLIEVMQTLVHEMVHCWQFCYGDPGRKFYHNKQWANKMMDVGLMPSSTGRPGGKITGQHMSDYIIEGGEFLKAFKILEKKKKFQLKWIDLMSLPRLFDPIIANPNQSNQPVKPAPNVSAFLANNPEIEDFEETKLIQYQLDEGETSFSEMLPENFIIQHKPVRSTRVKYVCHGCDSKVYGKSNLNIRCEDCNILFIAE</sequence>
<proteinExistence type="predicted"/>
<dbReference type="Pfam" id="PF10263">
    <property type="entry name" value="SprT-like"/>
    <property type="match status" value="1"/>
</dbReference>
<feature type="domain" description="SprT-like" evidence="1">
    <location>
        <begin position="14"/>
        <end position="112"/>
    </location>
</feature>
<accession>A0ABV7J501</accession>
<dbReference type="RefSeq" id="WP_077409928.1">
    <property type="nucleotide sequence ID" value="NZ_JBHRTS010000002.1"/>
</dbReference>
<gene>
    <name evidence="2" type="ORF">ACFODZ_03225</name>
</gene>
<organism evidence="2 3">
    <name type="scientific">Marinicella sediminis</name>
    <dbReference type="NCBI Taxonomy" id="1792834"/>
    <lineage>
        <taxon>Bacteria</taxon>
        <taxon>Pseudomonadati</taxon>
        <taxon>Pseudomonadota</taxon>
        <taxon>Gammaproteobacteria</taxon>
        <taxon>Lysobacterales</taxon>
        <taxon>Marinicellaceae</taxon>
        <taxon>Marinicella</taxon>
    </lineage>
</organism>
<keyword evidence="3" id="KW-1185">Reference proteome</keyword>
<evidence type="ECO:0000259" key="1">
    <source>
        <dbReference type="Pfam" id="PF10263"/>
    </source>
</evidence>
<comment type="caution">
    <text evidence="2">The sequence shown here is derived from an EMBL/GenBank/DDBJ whole genome shotgun (WGS) entry which is preliminary data.</text>
</comment>
<evidence type="ECO:0000313" key="2">
    <source>
        <dbReference type="EMBL" id="MFC3193248.1"/>
    </source>
</evidence>
<evidence type="ECO:0000313" key="3">
    <source>
        <dbReference type="Proteomes" id="UP001595533"/>
    </source>
</evidence>
<dbReference type="EMBL" id="JBHRTS010000002">
    <property type="protein sequence ID" value="MFC3193248.1"/>
    <property type="molecule type" value="Genomic_DNA"/>
</dbReference>
<reference evidence="3" key="1">
    <citation type="journal article" date="2019" name="Int. J. Syst. Evol. Microbiol.">
        <title>The Global Catalogue of Microorganisms (GCM) 10K type strain sequencing project: providing services to taxonomists for standard genome sequencing and annotation.</title>
        <authorList>
            <consortium name="The Broad Institute Genomics Platform"/>
            <consortium name="The Broad Institute Genome Sequencing Center for Infectious Disease"/>
            <person name="Wu L."/>
            <person name="Ma J."/>
        </authorList>
    </citation>
    <scope>NUCLEOTIDE SEQUENCE [LARGE SCALE GENOMIC DNA]</scope>
    <source>
        <strain evidence="3">KCTC 42953</strain>
    </source>
</reference>
<dbReference type="Proteomes" id="UP001595533">
    <property type="component" value="Unassembled WGS sequence"/>
</dbReference>
<dbReference type="InterPro" id="IPR006640">
    <property type="entry name" value="SprT-like_domain"/>
</dbReference>